<dbReference type="AlphaFoldDB" id="W3XBX8"/>
<dbReference type="PANTHER" id="PTHR45737:SF4">
    <property type="entry name" value="VON WILLEBRAND DOMAIN PROTEIN (AFU_ORTHOLOGUE AFUA_4G01160)"/>
    <property type="match status" value="1"/>
</dbReference>
<name>W3XBX8_PESFW</name>
<keyword evidence="5" id="KW-1185">Reference proteome</keyword>
<dbReference type="PROSITE" id="PS51468">
    <property type="entry name" value="VIT"/>
    <property type="match status" value="1"/>
</dbReference>
<gene>
    <name evidence="4" type="ORF">PFICI_05405</name>
</gene>
<feature type="domain" description="VWFA" evidence="2">
    <location>
        <begin position="380"/>
        <end position="569"/>
    </location>
</feature>
<evidence type="ECO:0000259" key="3">
    <source>
        <dbReference type="PROSITE" id="PS51468"/>
    </source>
</evidence>
<feature type="region of interest" description="Disordered" evidence="1">
    <location>
        <begin position="786"/>
        <end position="844"/>
    </location>
</feature>
<dbReference type="OMA" id="HTFPLYD"/>
<evidence type="ECO:0000313" key="5">
    <source>
        <dbReference type="Proteomes" id="UP000030651"/>
    </source>
</evidence>
<protein>
    <recommendedName>
        <fullName evidence="6">VIT domain-containing protein</fullName>
    </recommendedName>
</protein>
<dbReference type="HOGENOM" id="CLU_001851_0_0_1"/>
<sequence>MAYHLRAGRLASGILFAAANPLNAKFDIPPSRVKVRNASPYNPTQLADSAGQDVEIAGHTRDEVGVYSLFSVFDDATSALPRTHSPANPTTFCLPILSISVDVTIDGMVALTKLTQSFYNPSEFVITEARHTFPLYDGAAVTSFDCSIGNERRLQGVVKAKAQARRDFEEHSYKKREAAALLEELTPEISETSLGNIPGKTTVQISLTYVQELQVVTSQTEKAEGLAITIPTSIAPRYGAPSRATALPELSSDKLNINIKVLDNGTIDPKKCHVESLHPATYQGTQPVRDTVVTNAADLSSLDLTSESTDQVEHLWQYSESQPPLRCDFIMVIHMHEESRLRSRAFITPIDNFGHAALMVNLRPNDIFGSAILPHEFKGEVLFVLDRSGSMGWTGSGSNTLKIDAMKDAMSLALSGLPLACKFNIISFGSEVRGLWLESHSVSDTESMTDARTYVSTIESNMGGTDILLALTAALKKRDSNSTSSTQIILITDGEVEHEPHNPIFKFVLDKRKELVDKVRFFTLGLGDRVSHRVVESIAELGGGYCDVIDPAKKPRWEDRLNRMLLSVMEPDSWSCDVDLGAGYERQSLAAHQFWGNDQSDKQMAVFAQGPHPVPTLHPYRYKSLFFLLQVGISNMPKTVTITTTAASAKRKVYALNVEPTYLKHDTIHPMAVKSILQSLENECKRGVVDEEQAKTNAEFLGTRYAVTSKWTSFVAVADEDKELPHEVDIYKAAFREANIETPRFEMSQVHRRVNRLVLKSASSANYEPYHRLGAFSGLKFSRYSPTTHKSYESRHRDSERESRKNERRGSDGRLDSRREADTKTPDPSPAEAKKQKKDLARPEHADDLVEIGLEPKGHDDQSPISFMHLQRPMLLSGEDGRPPPSMSSRLSMPPAPPVVLRQQAPYEIQSQGFDHERRIPQRLQQGDSFPEDINFVVGETSMSRMACCSDDNESDEPCKDSCPDTAYETHPFTQLPVGAITWKHAARFEEQGLFVLPGGVQASLHKHFCPKTVGKMHESLRDLPPTKSVKSEEHPVLIDTLLMIQYFKTHLADQEDYWNLVIGKAERTVLLALGLDENQEEPLEPLYDMLSSAISHAHFLEAVKDSSVSKILTETPSASPTPGTCLVCDMPIDKNDEETGAASRDFVCLADECYDTSSHSRVRYPNWTEFWAHQIQSGHLICPDVSDVQGEIVPTE</sequence>
<dbReference type="SMART" id="SM00609">
    <property type="entry name" value="VIT"/>
    <property type="match status" value="1"/>
</dbReference>
<dbReference type="STRING" id="1229662.W3XBX8"/>
<dbReference type="eggNOG" id="ENOG502QW15">
    <property type="taxonomic scope" value="Eukaryota"/>
</dbReference>
<feature type="compositionally biased region" description="Basic and acidic residues" evidence="1">
    <location>
        <begin position="790"/>
        <end position="825"/>
    </location>
</feature>
<dbReference type="RefSeq" id="XP_007832177.1">
    <property type="nucleotide sequence ID" value="XM_007833986.1"/>
</dbReference>
<evidence type="ECO:0000256" key="1">
    <source>
        <dbReference type="SAM" id="MobiDB-lite"/>
    </source>
</evidence>
<organism evidence="4 5">
    <name type="scientific">Pestalotiopsis fici (strain W106-1 / CGMCC3.15140)</name>
    <dbReference type="NCBI Taxonomy" id="1229662"/>
    <lineage>
        <taxon>Eukaryota</taxon>
        <taxon>Fungi</taxon>
        <taxon>Dikarya</taxon>
        <taxon>Ascomycota</taxon>
        <taxon>Pezizomycotina</taxon>
        <taxon>Sordariomycetes</taxon>
        <taxon>Xylariomycetidae</taxon>
        <taxon>Amphisphaeriales</taxon>
        <taxon>Sporocadaceae</taxon>
        <taxon>Pestalotiopsis</taxon>
    </lineage>
</organism>
<dbReference type="InterPro" id="IPR013694">
    <property type="entry name" value="VIT"/>
</dbReference>
<dbReference type="Pfam" id="PF08487">
    <property type="entry name" value="VIT"/>
    <property type="match status" value="1"/>
</dbReference>
<dbReference type="InterPro" id="IPR036465">
    <property type="entry name" value="vWFA_dom_sf"/>
</dbReference>
<evidence type="ECO:0000259" key="2">
    <source>
        <dbReference type="PROSITE" id="PS50234"/>
    </source>
</evidence>
<feature type="compositionally biased region" description="Basic and acidic residues" evidence="1">
    <location>
        <begin position="832"/>
        <end position="844"/>
    </location>
</feature>
<reference evidence="5" key="1">
    <citation type="journal article" date="2015" name="BMC Genomics">
        <title>Genomic and transcriptomic analysis of the endophytic fungus Pestalotiopsis fici reveals its lifestyle and high potential for synthesis of natural products.</title>
        <authorList>
            <person name="Wang X."/>
            <person name="Zhang X."/>
            <person name="Liu L."/>
            <person name="Xiang M."/>
            <person name="Wang W."/>
            <person name="Sun X."/>
            <person name="Che Y."/>
            <person name="Guo L."/>
            <person name="Liu G."/>
            <person name="Guo L."/>
            <person name="Wang C."/>
            <person name="Yin W.B."/>
            <person name="Stadler M."/>
            <person name="Zhang X."/>
            <person name="Liu X."/>
        </authorList>
    </citation>
    <scope>NUCLEOTIDE SEQUENCE [LARGE SCALE GENOMIC DNA]</scope>
    <source>
        <strain evidence="5">W106-1 / CGMCC3.15140</strain>
    </source>
</reference>
<dbReference type="SUPFAM" id="SSF53300">
    <property type="entry name" value="vWA-like"/>
    <property type="match status" value="1"/>
</dbReference>
<dbReference type="Proteomes" id="UP000030651">
    <property type="component" value="Unassembled WGS sequence"/>
</dbReference>
<accession>W3XBX8</accession>
<evidence type="ECO:0000313" key="4">
    <source>
        <dbReference type="EMBL" id="ETS83529.1"/>
    </source>
</evidence>
<dbReference type="Gene3D" id="3.40.50.410">
    <property type="entry name" value="von Willebrand factor, type A domain"/>
    <property type="match status" value="1"/>
</dbReference>
<dbReference type="OrthoDB" id="1729737at2759"/>
<dbReference type="KEGG" id="pfy:PFICI_05405"/>
<feature type="domain" description="VIT" evidence="3">
    <location>
        <begin position="80"/>
        <end position="211"/>
    </location>
</feature>
<proteinExistence type="predicted"/>
<evidence type="ECO:0008006" key="6">
    <source>
        <dbReference type="Google" id="ProtNLM"/>
    </source>
</evidence>
<dbReference type="PROSITE" id="PS50234">
    <property type="entry name" value="VWFA"/>
    <property type="match status" value="1"/>
</dbReference>
<dbReference type="GeneID" id="19270418"/>
<dbReference type="InterPro" id="IPR002035">
    <property type="entry name" value="VWF_A"/>
</dbReference>
<dbReference type="InParanoid" id="W3XBX8"/>
<dbReference type="SMART" id="SM00327">
    <property type="entry name" value="VWA"/>
    <property type="match status" value="1"/>
</dbReference>
<dbReference type="Pfam" id="PF13768">
    <property type="entry name" value="VWA_3"/>
    <property type="match status" value="1"/>
</dbReference>
<dbReference type="EMBL" id="KI912111">
    <property type="protein sequence ID" value="ETS83529.1"/>
    <property type="molecule type" value="Genomic_DNA"/>
</dbReference>
<dbReference type="PANTHER" id="PTHR45737">
    <property type="entry name" value="VON WILLEBRAND FACTOR A DOMAIN-CONTAINING PROTEIN 5A"/>
    <property type="match status" value="1"/>
</dbReference>